<feature type="domain" description="Fibronectin type-III" evidence="7">
    <location>
        <begin position="329"/>
        <end position="428"/>
    </location>
</feature>
<gene>
    <name evidence="9 10" type="primary">LOC116195322</name>
</gene>
<evidence type="ECO:0000256" key="4">
    <source>
        <dbReference type="ARBA" id="ARBA00022833"/>
    </source>
</evidence>
<dbReference type="Gene3D" id="2.60.40.10">
    <property type="entry name" value="Immunoglobulins"/>
    <property type="match status" value="1"/>
</dbReference>
<dbReference type="GO" id="GO:0008270">
    <property type="term" value="F:zinc ion binding"/>
    <property type="evidence" value="ECO:0007669"/>
    <property type="project" value="UniProtKB-KW"/>
</dbReference>
<evidence type="ECO:0000256" key="5">
    <source>
        <dbReference type="ARBA" id="ARBA00023242"/>
    </source>
</evidence>
<feature type="compositionally biased region" description="Basic and acidic residues" evidence="6">
    <location>
        <begin position="27"/>
        <end position="36"/>
    </location>
</feature>
<name>A0A6P8CI07_PUNGR</name>
<dbReference type="InterPro" id="IPR003961">
    <property type="entry name" value="FN3_dom"/>
</dbReference>
<protein>
    <submittedName>
        <fullName evidence="9 10">VIN3-like protein 1 isoform X1</fullName>
    </submittedName>
</protein>
<keyword evidence="3" id="KW-0863">Zinc-finger</keyword>
<dbReference type="PROSITE" id="PS50853">
    <property type="entry name" value="FN3"/>
    <property type="match status" value="1"/>
</dbReference>
<reference evidence="9 10" key="2">
    <citation type="submission" date="2025-04" db="UniProtKB">
        <authorList>
            <consortium name="RefSeq"/>
        </authorList>
    </citation>
    <scope>IDENTIFICATION</scope>
    <source>
        <tissue evidence="9 10">Leaf</tissue>
    </source>
</reference>
<dbReference type="Pfam" id="PF07227">
    <property type="entry name" value="PHD_Oberon"/>
    <property type="match status" value="1"/>
</dbReference>
<feature type="compositionally biased region" description="Basic and acidic residues" evidence="6">
    <location>
        <begin position="49"/>
        <end position="66"/>
    </location>
</feature>
<dbReference type="GO" id="GO:0005634">
    <property type="term" value="C:nucleus"/>
    <property type="evidence" value="ECO:0007669"/>
    <property type="project" value="UniProtKB-SubCell"/>
</dbReference>
<reference evidence="8" key="1">
    <citation type="journal article" date="2020" name="Plant Biotechnol. J.">
        <title>The pomegranate (Punica granatum L.) draft genome dissects genetic divergence between soft- and hard-seeded cultivars.</title>
        <authorList>
            <person name="Luo X."/>
            <person name="Li H."/>
            <person name="Wu Z."/>
            <person name="Yao W."/>
            <person name="Zhao P."/>
            <person name="Cao D."/>
            <person name="Yu H."/>
            <person name="Li K."/>
            <person name="Poudel K."/>
            <person name="Zhao D."/>
            <person name="Zhang F."/>
            <person name="Xia X."/>
            <person name="Chen L."/>
            <person name="Wang Q."/>
            <person name="Jing D."/>
            <person name="Cao S."/>
        </authorList>
    </citation>
    <scope>NUCLEOTIDE SEQUENCE [LARGE SCALE GENOMIC DNA]</scope>
</reference>
<dbReference type="SUPFAM" id="SSF49265">
    <property type="entry name" value="Fibronectin type III"/>
    <property type="match status" value="1"/>
</dbReference>
<evidence type="ECO:0000256" key="6">
    <source>
        <dbReference type="SAM" id="MobiDB-lite"/>
    </source>
</evidence>
<proteinExistence type="predicted"/>
<organism evidence="8 10">
    <name type="scientific">Punica granatum</name>
    <name type="common">Pomegranate</name>
    <dbReference type="NCBI Taxonomy" id="22663"/>
    <lineage>
        <taxon>Eukaryota</taxon>
        <taxon>Viridiplantae</taxon>
        <taxon>Streptophyta</taxon>
        <taxon>Embryophyta</taxon>
        <taxon>Tracheophyta</taxon>
        <taxon>Spermatophyta</taxon>
        <taxon>Magnoliopsida</taxon>
        <taxon>eudicotyledons</taxon>
        <taxon>Gunneridae</taxon>
        <taxon>Pentapetalae</taxon>
        <taxon>rosids</taxon>
        <taxon>malvids</taxon>
        <taxon>Myrtales</taxon>
        <taxon>Lythraceae</taxon>
        <taxon>Punica</taxon>
    </lineage>
</organism>
<keyword evidence="8" id="KW-1185">Reference proteome</keyword>
<evidence type="ECO:0000259" key="7">
    <source>
        <dbReference type="PROSITE" id="PS50853"/>
    </source>
</evidence>
<dbReference type="PANTHER" id="PTHR46286:SF1">
    <property type="entry name" value="VIN3-LIKE PROTEIN 1"/>
    <property type="match status" value="1"/>
</dbReference>
<dbReference type="InterPro" id="IPR058585">
    <property type="entry name" value="Fn3_VIN3"/>
</dbReference>
<evidence type="ECO:0000313" key="9">
    <source>
        <dbReference type="RefSeq" id="XP_031380292.1"/>
    </source>
</evidence>
<feature type="region of interest" description="Disordered" evidence="6">
    <location>
        <begin position="433"/>
        <end position="453"/>
    </location>
</feature>
<dbReference type="Proteomes" id="UP000515151">
    <property type="component" value="Chromosome 2"/>
</dbReference>
<dbReference type="GO" id="GO:0040029">
    <property type="term" value="P:epigenetic regulation of gene expression"/>
    <property type="evidence" value="ECO:0007669"/>
    <property type="project" value="InterPro"/>
</dbReference>
<feature type="compositionally biased region" description="Low complexity" evidence="6">
    <location>
        <begin position="95"/>
        <end position="105"/>
    </location>
</feature>
<feature type="region of interest" description="Disordered" evidence="6">
    <location>
        <begin position="1"/>
        <end position="121"/>
    </location>
</feature>
<evidence type="ECO:0000313" key="10">
    <source>
        <dbReference type="RefSeq" id="XP_031380293.1"/>
    </source>
</evidence>
<dbReference type="InterPro" id="IPR044514">
    <property type="entry name" value="VIN3-like"/>
</dbReference>
<dbReference type="InterPro" id="IPR036116">
    <property type="entry name" value="FN3_sf"/>
</dbReference>
<dbReference type="Pfam" id="PF23380">
    <property type="entry name" value="VIN3_C"/>
    <property type="match status" value="1"/>
</dbReference>
<keyword evidence="2" id="KW-0479">Metal-binding</keyword>
<dbReference type="CDD" id="cd00063">
    <property type="entry name" value="FN3"/>
    <property type="match status" value="1"/>
</dbReference>
<evidence type="ECO:0000256" key="2">
    <source>
        <dbReference type="ARBA" id="ARBA00022723"/>
    </source>
</evidence>
<keyword evidence="5" id="KW-0539">Nucleus</keyword>
<dbReference type="GO" id="GO:0010048">
    <property type="term" value="P:vernalization response"/>
    <property type="evidence" value="ECO:0007669"/>
    <property type="project" value="InterPro"/>
</dbReference>
<dbReference type="RefSeq" id="XP_031380293.1">
    <property type="nucleotide sequence ID" value="XM_031524433.1"/>
</dbReference>
<dbReference type="AlphaFoldDB" id="A0A6P8CI07"/>
<feature type="compositionally biased region" description="Polar residues" evidence="6">
    <location>
        <begin position="16"/>
        <end position="26"/>
    </location>
</feature>
<dbReference type="InterPro" id="IPR013783">
    <property type="entry name" value="Ig-like_fold"/>
</dbReference>
<dbReference type="InterPro" id="IPR032881">
    <property type="entry name" value="Oberon-like_PHD"/>
</dbReference>
<dbReference type="GeneID" id="116195322"/>
<evidence type="ECO:0000256" key="3">
    <source>
        <dbReference type="ARBA" id="ARBA00022771"/>
    </source>
</evidence>
<evidence type="ECO:0000313" key="8">
    <source>
        <dbReference type="Proteomes" id="UP000515151"/>
    </source>
</evidence>
<sequence>MELEDKFLLKGMGIRSLSSSVQSTPEKNGHSDDASRSPELLQEFLKSGLRKELLRASSNKDKDKKNPASSKSKMREPSKPSNNKTTKKQESRKASNSPPSQPSSKKQNRKGEHPIRIPLAPEHSRDLGYSKSFICKNSACRGLLSPEDAFCRRCSCYICHSFDDNKDPSLWLVCSSEDEEEDTCGFSCHIECALQREKAGVVNLGQLMTLDGSYCCASCGKVYGILRWWKKQLAIAKDARHLDVLCYRIYLSYRLLNGTSRFKALHGIVTDAKAKLETEVGPINGISAKMARGIVSRLLVANDVQMLCSLGIEKAEELLAKSMPEDSGPPSCKILFEEVNPSSVGIILIDSSSSGSSQDIKGYKLWYCKSEEETYSKEPACVFPRDQRRISVSNLQPCTEYTFRLISFTEMADLGRSEAKCFTRSTEIFHRHSNSTHSMSGNKERAELKSTNNTVGSSGFKVRDLENILQAACGQNQRGHPEGFCTTDTEKCCRTMIKLAAQCAGKDQAPPVSCGLDLNVASVPDLNEEATPLFENSGDGEDVLGMHNTVHSLGSRGNSGDEMCRKRAITKEEAHDSDSTLINGSNSPSHISNGSGCLDENFGYCVKTVRRLECGGLIDREFRLKFLTWFSLRSSEQERRVVNTFVQTMVDDPSSLAGQLVDSFSEIMSTKRHRTALCSSNA</sequence>
<dbReference type="OrthoDB" id="1925343at2759"/>
<evidence type="ECO:0000256" key="1">
    <source>
        <dbReference type="ARBA" id="ARBA00004123"/>
    </source>
</evidence>
<dbReference type="PANTHER" id="PTHR46286">
    <property type="entry name" value="VIN3-LIKE PROTEIN 2-RELATED"/>
    <property type="match status" value="1"/>
</dbReference>
<accession>A0A6P8CI07</accession>
<dbReference type="InterPro" id="IPR056990">
    <property type="entry name" value="VIN3-like_C"/>
</dbReference>
<keyword evidence="4" id="KW-0862">Zinc</keyword>
<dbReference type="RefSeq" id="XP_031380292.1">
    <property type="nucleotide sequence ID" value="XM_031524432.1"/>
</dbReference>
<comment type="subcellular location">
    <subcellularLocation>
        <location evidence="1">Nucleus</location>
    </subcellularLocation>
</comment>
<dbReference type="Pfam" id="PF23376">
    <property type="entry name" value="Fn3_VIN3"/>
    <property type="match status" value="1"/>
</dbReference>